<dbReference type="SUPFAM" id="SSF88946">
    <property type="entry name" value="Sigma2 domain of RNA polymerase sigma factors"/>
    <property type="match status" value="1"/>
</dbReference>
<reference evidence="5" key="1">
    <citation type="submission" date="2018-05" db="EMBL/GenBank/DDBJ databases">
        <authorList>
            <person name="Lanie J.A."/>
            <person name="Ng W.-L."/>
            <person name="Kazmierczak K.M."/>
            <person name="Andrzejewski T.M."/>
            <person name="Davidsen T.M."/>
            <person name="Wayne K.J."/>
            <person name="Tettelin H."/>
            <person name="Glass J.I."/>
            <person name="Rusch D."/>
            <person name="Podicherti R."/>
            <person name="Tsui H.-C.T."/>
            <person name="Winkler M.E."/>
        </authorList>
    </citation>
    <scope>NUCLEOTIDE SEQUENCE</scope>
</reference>
<dbReference type="GO" id="GO:0006352">
    <property type="term" value="P:DNA-templated transcription initiation"/>
    <property type="evidence" value="ECO:0007669"/>
    <property type="project" value="InterPro"/>
</dbReference>
<proteinExistence type="predicted"/>
<dbReference type="InterPro" id="IPR007627">
    <property type="entry name" value="RNA_pol_sigma70_r2"/>
</dbReference>
<keyword evidence="3" id="KW-0804">Transcription</keyword>
<evidence type="ECO:0000313" key="5">
    <source>
        <dbReference type="EMBL" id="SUZ84533.1"/>
    </source>
</evidence>
<dbReference type="GO" id="GO:0016987">
    <property type="term" value="F:sigma factor activity"/>
    <property type="evidence" value="ECO:0007669"/>
    <property type="project" value="UniProtKB-KW"/>
</dbReference>
<feature type="domain" description="RNA polymerase sigma-70 region 2" evidence="4">
    <location>
        <begin position="26"/>
        <end position="89"/>
    </location>
</feature>
<dbReference type="PANTHER" id="PTHR43133:SF51">
    <property type="entry name" value="RNA POLYMERASE SIGMA FACTOR"/>
    <property type="match status" value="1"/>
</dbReference>
<protein>
    <recommendedName>
        <fullName evidence="4">RNA polymerase sigma-70 region 2 domain-containing protein</fullName>
    </recommendedName>
</protein>
<gene>
    <name evidence="5" type="ORF">METZ01_LOCUS37387</name>
</gene>
<name>A0A381R4R2_9ZZZZ</name>
<evidence type="ECO:0000256" key="2">
    <source>
        <dbReference type="ARBA" id="ARBA00023082"/>
    </source>
</evidence>
<sequence>MQLKNESKFIEDLKNKETQNKAFESLLNQYKEPLYWHIRKIVLNHDDADDVLQDTFVKVFKGIKNFKGESKLYTWMYRIATNESLNFLKIKTKKYFNSSEQMMTFIVKNLKEDPFFDGDELQHK</sequence>
<dbReference type="AlphaFoldDB" id="A0A381R4R2"/>
<keyword evidence="1" id="KW-0805">Transcription regulation</keyword>
<feature type="non-terminal residue" evidence="5">
    <location>
        <position position="124"/>
    </location>
</feature>
<organism evidence="5">
    <name type="scientific">marine metagenome</name>
    <dbReference type="NCBI Taxonomy" id="408172"/>
    <lineage>
        <taxon>unclassified sequences</taxon>
        <taxon>metagenomes</taxon>
        <taxon>ecological metagenomes</taxon>
    </lineage>
</organism>
<evidence type="ECO:0000256" key="3">
    <source>
        <dbReference type="ARBA" id="ARBA00023163"/>
    </source>
</evidence>
<dbReference type="InterPro" id="IPR039425">
    <property type="entry name" value="RNA_pol_sigma-70-like"/>
</dbReference>
<evidence type="ECO:0000259" key="4">
    <source>
        <dbReference type="Pfam" id="PF04542"/>
    </source>
</evidence>
<dbReference type="Pfam" id="PF04542">
    <property type="entry name" value="Sigma70_r2"/>
    <property type="match status" value="1"/>
</dbReference>
<dbReference type="Gene3D" id="1.10.1740.10">
    <property type="match status" value="1"/>
</dbReference>
<dbReference type="NCBIfam" id="TIGR02937">
    <property type="entry name" value="sigma70-ECF"/>
    <property type="match status" value="1"/>
</dbReference>
<dbReference type="InterPro" id="IPR014284">
    <property type="entry name" value="RNA_pol_sigma-70_dom"/>
</dbReference>
<dbReference type="EMBL" id="UINC01001595">
    <property type="protein sequence ID" value="SUZ84533.1"/>
    <property type="molecule type" value="Genomic_DNA"/>
</dbReference>
<dbReference type="PANTHER" id="PTHR43133">
    <property type="entry name" value="RNA POLYMERASE ECF-TYPE SIGMA FACTO"/>
    <property type="match status" value="1"/>
</dbReference>
<evidence type="ECO:0000256" key="1">
    <source>
        <dbReference type="ARBA" id="ARBA00023015"/>
    </source>
</evidence>
<keyword evidence="2" id="KW-0731">Sigma factor</keyword>
<accession>A0A381R4R2</accession>
<dbReference type="InterPro" id="IPR013325">
    <property type="entry name" value="RNA_pol_sigma_r2"/>
</dbReference>